<proteinExistence type="inferred from homology"/>
<dbReference type="InterPro" id="IPR050505">
    <property type="entry name" value="WDR55/POC1"/>
</dbReference>
<sequence length="477" mass="52977">MNVAAKVNEPFNEVDTLSPDRYTADGCAQEVIKGLDLGFYQETRKPRHSDSSLSLSRVLIRASVDSVKITAEGVVTVSHAQAVDADSRDGDEHSSDEDQTEKLAEEEEEDKEEKEPKIRETPEDILFESGVNTVAFHPTREILAAGDLDGDIYVYEYSCIEGGNKELWSSGHHLKSCREVAFSHDGQKLFSISKDKSIHLMDVEQGKLVSKIAKAHSSSINSLLLIDENLFATGDDNGMLKVWDLRKGTSFMEMKQHEDYISDITIDLQKKILLTTSGDGTMGVFNIKRRRFELSSEFQNGDLTSVAIMKHGKKVACGSSEGMIYLFNWDEFGATSDRFAVRAESVDCILPITDSILCAASIDGVIRAINLFPNRVIGSIGQHVGEPIEQITKSFNGQFLASCAHDKKVKFWDISSLSDIVVKEYRNRKRKGGNLKSLSKKAVSGQDDFFSDLLEDPIGKKTPHEEKEDSEEDSDSD</sequence>
<accession>A0A8X7WT30</accession>
<protein>
    <submittedName>
        <fullName evidence="6">WDR55 protein</fullName>
    </submittedName>
</protein>
<name>A0A8X7WT30_POLSE</name>
<evidence type="ECO:0000256" key="1">
    <source>
        <dbReference type="ARBA" id="ARBA00007625"/>
    </source>
</evidence>
<feature type="compositionally biased region" description="Acidic residues" evidence="5">
    <location>
        <begin position="94"/>
        <end position="112"/>
    </location>
</feature>
<dbReference type="AlphaFoldDB" id="A0A8X7WT30"/>
<dbReference type="InterPro" id="IPR036322">
    <property type="entry name" value="WD40_repeat_dom_sf"/>
</dbReference>
<keyword evidence="2 4" id="KW-0853">WD repeat</keyword>
<feature type="region of interest" description="Disordered" evidence="5">
    <location>
        <begin position="448"/>
        <end position="477"/>
    </location>
</feature>
<feature type="compositionally biased region" description="Basic and acidic residues" evidence="5">
    <location>
        <begin position="113"/>
        <end position="122"/>
    </location>
</feature>
<dbReference type="Proteomes" id="UP000886611">
    <property type="component" value="Unassembled WGS sequence"/>
</dbReference>
<evidence type="ECO:0000313" key="7">
    <source>
        <dbReference type="Proteomes" id="UP000886611"/>
    </source>
</evidence>
<feature type="repeat" description="WD" evidence="4">
    <location>
        <begin position="396"/>
        <end position="422"/>
    </location>
</feature>
<feature type="non-terminal residue" evidence="6">
    <location>
        <position position="477"/>
    </location>
</feature>
<organism evidence="6 7">
    <name type="scientific">Polypterus senegalus</name>
    <name type="common">Senegal bichir</name>
    <dbReference type="NCBI Taxonomy" id="55291"/>
    <lineage>
        <taxon>Eukaryota</taxon>
        <taxon>Metazoa</taxon>
        <taxon>Chordata</taxon>
        <taxon>Craniata</taxon>
        <taxon>Vertebrata</taxon>
        <taxon>Euteleostomi</taxon>
        <taxon>Actinopterygii</taxon>
        <taxon>Polypteriformes</taxon>
        <taxon>Polypteridae</taxon>
        <taxon>Polypterus</taxon>
    </lineage>
</organism>
<keyword evidence="3" id="KW-0677">Repeat</keyword>
<dbReference type="Gene3D" id="2.130.10.10">
    <property type="entry name" value="YVTN repeat-like/Quinoprotein amine dehydrogenase"/>
    <property type="match status" value="2"/>
</dbReference>
<dbReference type="InterPro" id="IPR001680">
    <property type="entry name" value="WD40_rpt"/>
</dbReference>
<dbReference type="PANTHER" id="PTHR44019:SF20">
    <property type="entry name" value="WD REPEAT-CONTAINING PROTEIN 55"/>
    <property type="match status" value="1"/>
</dbReference>
<feature type="non-terminal residue" evidence="6">
    <location>
        <position position="1"/>
    </location>
</feature>
<dbReference type="SUPFAM" id="SSF50978">
    <property type="entry name" value="WD40 repeat-like"/>
    <property type="match status" value="1"/>
</dbReference>
<gene>
    <name evidence="6" type="primary">Wdr55</name>
    <name evidence="6" type="ORF">GTO96_0006967</name>
</gene>
<comment type="similarity">
    <text evidence="1">Belongs to the WD repeat WDR55 family.</text>
</comment>
<dbReference type="SMART" id="SM00320">
    <property type="entry name" value="WD40"/>
    <property type="match status" value="6"/>
</dbReference>
<feature type="repeat" description="WD" evidence="4">
    <location>
        <begin position="213"/>
        <end position="253"/>
    </location>
</feature>
<evidence type="ECO:0000256" key="4">
    <source>
        <dbReference type="PROSITE-ProRule" id="PRU00221"/>
    </source>
</evidence>
<comment type="caution">
    <text evidence="6">The sequence shown here is derived from an EMBL/GenBank/DDBJ whole genome shotgun (WGS) entry which is preliminary data.</text>
</comment>
<evidence type="ECO:0000313" key="6">
    <source>
        <dbReference type="EMBL" id="KAG2456123.1"/>
    </source>
</evidence>
<keyword evidence="7" id="KW-1185">Reference proteome</keyword>
<feature type="compositionally biased region" description="Acidic residues" evidence="5">
    <location>
        <begin position="468"/>
        <end position="477"/>
    </location>
</feature>
<feature type="region of interest" description="Disordered" evidence="5">
    <location>
        <begin position="80"/>
        <end position="122"/>
    </location>
</feature>
<dbReference type="InterPro" id="IPR015943">
    <property type="entry name" value="WD40/YVTN_repeat-like_dom_sf"/>
</dbReference>
<dbReference type="PANTHER" id="PTHR44019">
    <property type="entry name" value="WD REPEAT-CONTAINING PROTEIN 55"/>
    <property type="match status" value="1"/>
</dbReference>
<evidence type="ECO:0000256" key="2">
    <source>
        <dbReference type="ARBA" id="ARBA00022574"/>
    </source>
</evidence>
<feature type="compositionally biased region" description="Basic and acidic residues" evidence="5">
    <location>
        <begin position="457"/>
        <end position="467"/>
    </location>
</feature>
<evidence type="ECO:0000256" key="3">
    <source>
        <dbReference type="ARBA" id="ARBA00022737"/>
    </source>
</evidence>
<reference evidence="6 7" key="1">
    <citation type="journal article" date="2021" name="Cell">
        <title>Tracing the genetic footprints of vertebrate landing in non-teleost ray-finned fishes.</title>
        <authorList>
            <person name="Bi X."/>
            <person name="Wang K."/>
            <person name="Yang L."/>
            <person name="Pan H."/>
            <person name="Jiang H."/>
            <person name="Wei Q."/>
            <person name="Fang M."/>
            <person name="Yu H."/>
            <person name="Zhu C."/>
            <person name="Cai Y."/>
            <person name="He Y."/>
            <person name="Gan X."/>
            <person name="Zeng H."/>
            <person name="Yu D."/>
            <person name="Zhu Y."/>
            <person name="Jiang H."/>
            <person name="Qiu Q."/>
            <person name="Yang H."/>
            <person name="Zhang Y.E."/>
            <person name="Wang W."/>
            <person name="Zhu M."/>
            <person name="He S."/>
            <person name="Zhang G."/>
        </authorList>
    </citation>
    <scope>NUCLEOTIDE SEQUENCE [LARGE SCALE GENOMIC DNA]</scope>
    <source>
        <strain evidence="6">Bchr_013</strain>
    </source>
</reference>
<dbReference type="EMBL" id="JAATIS010009265">
    <property type="protein sequence ID" value="KAG2456123.1"/>
    <property type="molecule type" value="Genomic_DNA"/>
</dbReference>
<dbReference type="Pfam" id="PF24796">
    <property type="entry name" value="WDR55"/>
    <property type="match status" value="1"/>
</dbReference>
<dbReference type="PROSITE" id="PS50082">
    <property type="entry name" value="WD_REPEATS_2"/>
    <property type="match status" value="2"/>
</dbReference>
<evidence type="ECO:0000256" key="5">
    <source>
        <dbReference type="SAM" id="MobiDB-lite"/>
    </source>
</evidence>